<dbReference type="HOGENOM" id="CLU_3103655_0_0_6"/>
<keyword evidence="2" id="KW-1185">Reference proteome</keyword>
<organism evidence="1 2">
    <name type="scientific">Salmonella typhimurium (strain 14028s / SGSC 2262)</name>
    <dbReference type="NCBI Taxonomy" id="588858"/>
    <lineage>
        <taxon>Bacteria</taxon>
        <taxon>Pseudomonadati</taxon>
        <taxon>Pseudomonadota</taxon>
        <taxon>Gammaproteobacteria</taxon>
        <taxon>Enterobacterales</taxon>
        <taxon>Enterobacteriaceae</taxon>
        <taxon>Salmonella</taxon>
    </lineage>
</organism>
<dbReference type="AlphaFoldDB" id="A0A0F6B5F1"/>
<dbReference type="EMBL" id="CP001363">
    <property type="protein sequence ID" value="ACY89745.1"/>
    <property type="molecule type" value="Genomic_DNA"/>
</dbReference>
<name>A0A0F6B5F1_SALT1</name>
<protein>
    <submittedName>
        <fullName evidence="1">Uncharacterized protein</fullName>
    </submittedName>
</protein>
<evidence type="ECO:0000313" key="1">
    <source>
        <dbReference type="EMBL" id="ACY89745.1"/>
    </source>
</evidence>
<gene>
    <name evidence="1" type="ordered locus">STM14_3324</name>
</gene>
<dbReference type="KEGG" id="seo:STM14_3324"/>
<proteinExistence type="predicted"/>
<dbReference type="Proteomes" id="UP000002695">
    <property type="component" value="Chromosome"/>
</dbReference>
<reference evidence="1 2" key="1">
    <citation type="journal article" date="2010" name="J. Bacteriol.">
        <title>Short-term signatures of evolutionary change in the Salmonella enterica serovar typhimurium 14028 genome.</title>
        <authorList>
            <person name="Jarvik T."/>
            <person name="Smillie C."/>
            <person name="Groisman E.A."/>
            <person name="Ochman H."/>
        </authorList>
    </citation>
    <scope>NUCLEOTIDE SEQUENCE [LARGE SCALE GENOMIC DNA]</scope>
    <source>
        <strain evidence="2">14028s / SGSC 2262</strain>
    </source>
</reference>
<accession>A0A0F6B5F1</accession>
<evidence type="ECO:0000313" key="2">
    <source>
        <dbReference type="Proteomes" id="UP000002695"/>
    </source>
</evidence>
<sequence>MMASRRTRFPLLSLSDGIWRDCPHKFSGFKRKPEITFVFGCCFFNHFGFGY</sequence>